<keyword evidence="8 10" id="KW-1133">Transmembrane helix</keyword>
<dbReference type="EC" id="1.6.5.-" evidence="11"/>
<evidence type="ECO:0000256" key="5">
    <source>
        <dbReference type="ARBA" id="ARBA00022692"/>
    </source>
</evidence>
<keyword evidence="4" id="KW-0288">FMN</keyword>
<feature type="transmembrane region" description="Helical" evidence="10">
    <location>
        <begin position="87"/>
        <end position="112"/>
    </location>
</feature>
<dbReference type="NCBIfam" id="TIGR01946">
    <property type="entry name" value="rnfD"/>
    <property type="match status" value="1"/>
</dbReference>
<dbReference type="InterPro" id="IPR004338">
    <property type="entry name" value="NqrB/RnfD"/>
</dbReference>
<dbReference type="OrthoDB" id="9776359at2"/>
<gene>
    <name evidence="11" type="primary">nqrB_2</name>
    <name evidence="11" type="ORF">NCTC10717_01640</name>
</gene>
<evidence type="ECO:0000256" key="7">
    <source>
        <dbReference type="ARBA" id="ARBA00022982"/>
    </source>
</evidence>
<feature type="transmembrane region" description="Helical" evidence="10">
    <location>
        <begin position="217"/>
        <end position="235"/>
    </location>
</feature>
<keyword evidence="2" id="KW-0597">Phosphoprotein</keyword>
<evidence type="ECO:0000256" key="9">
    <source>
        <dbReference type="ARBA" id="ARBA00023136"/>
    </source>
</evidence>
<dbReference type="PANTHER" id="PTHR30578">
    <property type="entry name" value="ELECTRON TRANSPORT COMPLEX PROTEIN RNFD"/>
    <property type="match status" value="1"/>
</dbReference>
<dbReference type="RefSeq" id="WP_115218794.1">
    <property type="nucleotide sequence ID" value="NZ_UHIA01000004.1"/>
</dbReference>
<keyword evidence="6" id="KW-1278">Translocase</keyword>
<protein>
    <submittedName>
        <fullName evidence="11">Na(+)-translocating NADH-quinone reductase subunit B</fullName>
        <ecNumber evidence="11">1.6.5.-</ecNumber>
    </submittedName>
</protein>
<name>A0A380N234_9GAMM</name>
<dbReference type="GO" id="GO:0055085">
    <property type="term" value="P:transmembrane transport"/>
    <property type="evidence" value="ECO:0007669"/>
    <property type="project" value="InterPro"/>
</dbReference>
<dbReference type="EMBL" id="UHIA01000004">
    <property type="protein sequence ID" value="SUO97827.1"/>
    <property type="molecule type" value="Genomic_DNA"/>
</dbReference>
<evidence type="ECO:0000256" key="8">
    <source>
        <dbReference type="ARBA" id="ARBA00022989"/>
    </source>
</evidence>
<keyword evidence="9 10" id="KW-0472">Membrane</keyword>
<feature type="transmembrane region" description="Helical" evidence="10">
    <location>
        <begin position="46"/>
        <end position="66"/>
    </location>
</feature>
<evidence type="ECO:0000256" key="10">
    <source>
        <dbReference type="SAM" id="Phobius"/>
    </source>
</evidence>
<keyword evidence="1" id="KW-0813">Transport</keyword>
<dbReference type="GO" id="GO:0005886">
    <property type="term" value="C:plasma membrane"/>
    <property type="evidence" value="ECO:0007669"/>
    <property type="project" value="TreeGrafter"/>
</dbReference>
<dbReference type="AlphaFoldDB" id="A0A380N234"/>
<evidence type="ECO:0000256" key="2">
    <source>
        <dbReference type="ARBA" id="ARBA00022553"/>
    </source>
</evidence>
<evidence type="ECO:0000256" key="3">
    <source>
        <dbReference type="ARBA" id="ARBA00022630"/>
    </source>
</evidence>
<feature type="transmembrane region" description="Helical" evidence="10">
    <location>
        <begin position="274"/>
        <end position="291"/>
    </location>
</feature>
<accession>A0A380N234</accession>
<dbReference type="GO" id="GO:0022900">
    <property type="term" value="P:electron transport chain"/>
    <property type="evidence" value="ECO:0007669"/>
    <property type="project" value="InterPro"/>
</dbReference>
<reference evidence="11 12" key="1">
    <citation type="submission" date="2018-06" db="EMBL/GenBank/DDBJ databases">
        <authorList>
            <consortium name="Pathogen Informatics"/>
            <person name="Doyle S."/>
        </authorList>
    </citation>
    <scope>NUCLEOTIDE SEQUENCE [LARGE SCALE GENOMIC DNA]</scope>
    <source>
        <strain evidence="11 12">NCTC10717</strain>
    </source>
</reference>
<dbReference type="InterPro" id="IPR011303">
    <property type="entry name" value="RnfD_bac"/>
</dbReference>
<sequence length="319" mass="34337">MIRRSQSIGVPYFHVAPSSARIMWSVIAALLPGIAVQIYLEGSRWLGLLGIALMSAWLLEGSLLALRGRTGKQILFALKDGSAMLTTLLLALCLPVLVPAWLVILGCAFALICGKHVYGGLGMNPFNPAMVGYCFLLVSFPAIMGQHSAESLDFFSLFNSVDARTAATLLDSSRQARIADTAVSQISATYLPSLMQAAAWSLGGIWLAWKKYLDWKISAAVLISAFITAGLFWLYDSHAYLNPLQQLFSGALIFGAFFIATDPITAATTPLGRLLYALLIGILCIAIRNLGNFPDGFAFAVLLANAAVAILDNLSPKYR</sequence>
<feature type="transmembrane region" description="Helical" evidence="10">
    <location>
        <begin position="247"/>
        <end position="267"/>
    </location>
</feature>
<keyword evidence="5 10" id="KW-0812">Transmembrane</keyword>
<dbReference type="GO" id="GO:0016491">
    <property type="term" value="F:oxidoreductase activity"/>
    <property type="evidence" value="ECO:0007669"/>
    <property type="project" value="UniProtKB-KW"/>
</dbReference>
<feature type="transmembrane region" description="Helical" evidence="10">
    <location>
        <begin position="21"/>
        <end position="40"/>
    </location>
</feature>
<dbReference type="Proteomes" id="UP000254575">
    <property type="component" value="Unassembled WGS sequence"/>
</dbReference>
<organism evidence="11 12">
    <name type="scientific">Suttonella indologenes</name>
    <dbReference type="NCBI Taxonomy" id="13276"/>
    <lineage>
        <taxon>Bacteria</taxon>
        <taxon>Pseudomonadati</taxon>
        <taxon>Pseudomonadota</taxon>
        <taxon>Gammaproteobacteria</taxon>
        <taxon>Cardiobacteriales</taxon>
        <taxon>Cardiobacteriaceae</taxon>
        <taxon>Suttonella</taxon>
    </lineage>
</organism>
<dbReference type="Pfam" id="PF03116">
    <property type="entry name" value="NQR2_RnfD_RnfE"/>
    <property type="match status" value="1"/>
</dbReference>
<feature type="transmembrane region" description="Helical" evidence="10">
    <location>
        <begin position="124"/>
        <end position="144"/>
    </location>
</feature>
<dbReference type="PANTHER" id="PTHR30578:SF0">
    <property type="entry name" value="ION-TRANSLOCATING OXIDOREDUCTASE COMPLEX SUBUNIT D"/>
    <property type="match status" value="1"/>
</dbReference>
<evidence type="ECO:0000313" key="12">
    <source>
        <dbReference type="Proteomes" id="UP000254575"/>
    </source>
</evidence>
<evidence type="ECO:0000256" key="1">
    <source>
        <dbReference type="ARBA" id="ARBA00022448"/>
    </source>
</evidence>
<keyword evidence="3" id="KW-0285">Flavoprotein</keyword>
<proteinExistence type="predicted"/>
<evidence type="ECO:0000256" key="4">
    <source>
        <dbReference type="ARBA" id="ARBA00022643"/>
    </source>
</evidence>
<keyword evidence="12" id="KW-1185">Reference proteome</keyword>
<evidence type="ECO:0000313" key="11">
    <source>
        <dbReference type="EMBL" id="SUO97827.1"/>
    </source>
</evidence>
<keyword evidence="11" id="KW-0560">Oxidoreductase</keyword>
<feature type="transmembrane region" description="Helical" evidence="10">
    <location>
        <begin position="297"/>
        <end position="314"/>
    </location>
</feature>
<evidence type="ECO:0000256" key="6">
    <source>
        <dbReference type="ARBA" id="ARBA00022967"/>
    </source>
</evidence>
<keyword evidence="7" id="KW-0249">Electron transport</keyword>